<dbReference type="InterPro" id="IPR000715">
    <property type="entry name" value="Glycosyl_transferase_4"/>
</dbReference>
<evidence type="ECO:0000256" key="4">
    <source>
        <dbReference type="ARBA" id="ARBA00022692"/>
    </source>
</evidence>
<feature type="transmembrane region" description="Helical" evidence="7">
    <location>
        <begin position="201"/>
        <end position="220"/>
    </location>
</feature>
<dbReference type="Pfam" id="PF00953">
    <property type="entry name" value="Glycos_transf_4"/>
    <property type="match status" value="1"/>
</dbReference>
<feature type="transmembrane region" description="Helical" evidence="7">
    <location>
        <begin position="72"/>
        <end position="89"/>
    </location>
</feature>
<evidence type="ECO:0000313" key="8">
    <source>
        <dbReference type="EMBL" id="GJD53974.1"/>
    </source>
</evidence>
<feature type="transmembrane region" description="Helical" evidence="7">
    <location>
        <begin position="176"/>
        <end position="194"/>
    </location>
</feature>
<keyword evidence="9" id="KW-1185">Reference proteome</keyword>
<proteinExistence type="predicted"/>
<feature type="transmembrane region" description="Helical" evidence="7">
    <location>
        <begin position="6"/>
        <end position="28"/>
    </location>
</feature>
<feature type="transmembrane region" description="Helical" evidence="7">
    <location>
        <begin position="125"/>
        <end position="144"/>
    </location>
</feature>
<evidence type="ECO:0000256" key="7">
    <source>
        <dbReference type="SAM" id="Phobius"/>
    </source>
</evidence>
<evidence type="ECO:0000256" key="5">
    <source>
        <dbReference type="ARBA" id="ARBA00022989"/>
    </source>
</evidence>
<keyword evidence="5 7" id="KW-1133">Transmembrane helix</keyword>
<evidence type="ECO:0000256" key="1">
    <source>
        <dbReference type="ARBA" id="ARBA00004651"/>
    </source>
</evidence>
<dbReference type="Proteomes" id="UP001055167">
    <property type="component" value="Unassembled WGS sequence"/>
</dbReference>
<sequence>MSPLSTLAAVPLAAGIAAVLILLLRPLLVRYAMARPNARSSHRVPTPQGGGLAVVAAAILVAGALADLPSRELAVLAGAAVGLAAVGAADDIRPLPVLVRLPVQGAAVALLVAASGVRLAPDLPAWLEGGLAVLAGLWFVNLVNFMDGLDWMTVAGMVPLLGALLAFGLLGPLAPAATLVAAALLGGLLGFAPFNRPVARLFLGDVGSLPVGLAVAWLLYRLAGEGGLAAAILLPLYPVADATLTLLRRALAREPVWQAHRTHYYQRATAHGRSVPAVVGTVFALNLGLALLAAATLAWPTWPVTLAALGAGAGLVAGVLRLFAMPRALGTAAA</sequence>
<feature type="transmembrane region" description="Helical" evidence="7">
    <location>
        <begin position="226"/>
        <end position="247"/>
    </location>
</feature>
<dbReference type="EMBL" id="BPQH01000043">
    <property type="protein sequence ID" value="GJD53974.1"/>
    <property type="molecule type" value="Genomic_DNA"/>
</dbReference>
<reference evidence="8" key="1">
    <citation type="journal article" date="2021" name="Front. Microbiol.">
        <title>Comprehensive Comparative Genomics and Phenotyping of Methylobacterium Species.</title>
        <authorList>
            <person name="Alessa O."/>
            <person name="Ogura Y."/>
            <person name="Fujitani Y."/>
            <person name="Takami H."/>
            <person name="Hayashi T."/>
            <person name="Sahin N."/>
            <person name="Tani A."/>
        </authorList>
    </citation>
    <scope>NUCLEOTIDE SEQUENCE</scope>
    <source>
        <strain evidence="8">KCTC 52305</strain>
    </source>
</reference>
<dbReference type="PANTHER" id="PTHR22926:SF3">
    <property type="entry name" value="UNDECAPRENYL-PHOSPHATE ALPHA-N-ACETYLGLUCOSAMINYL 1-PHOSPHATE TRANSFERASE"/>
    <property type="match status" value="1"/>
</dbReference>
<accession>A0ABQ4RB19</accession>
<comment type="subcellular location">
    <subcellularLocation>
        <location evidence="1">Cell membrane</location>
        <topology evidence="1">Multi-pass membrane protein</topology>
    </subcellularLocation>
</comment>
<dbReference type="GO" id="GO:0016740">
    <property type="term" value="F:transferase activity"/>
    <property type="evidence" value="ECO:0007669"/>
    <property type="project" value="UniProtKB-KW"/>
</dbReference>
<keyword evidence="3 8" id="KW-0808">Transferase</keyword>
<feature type="transmembrane region" description="Helical" evidence="7">
    <location>
        <begin position="275"/>
        <end position="299"/>
    </location>
</feature>
<keyword evidence="4 7" id="KW-0812">Transmembrane</keyword>
<evidence type="ECO:0000256" key="6">
    <source>
        <dbReference type="ARBA" id="ARBA00023136"/>
    </source>
</evidence>
<feature type="transmembrane region" description="Helical" evidence="7">
    <location>
        <begin position="49"/>
        <end position="66"/>
    </location>
</feature>
<feature type="transmembrane region" description="Helical" evidence="7">
    <location>
        <begin position="101"/>
        <end position="119"/>
    </location>
</feature>
<dbReference type="PANTHER" id="PTHR22926">
    <property type="entry name" value="PHOSPHO-N-ACETYLMURAMOYL-PENTAPEPTIDE-TRANSFERASE"/>
    <property type="match status" value="1"/>
</dbReference>
<evidence type="ECO:0000256" key="3">
    <source>
        <dbReference type="ARBA" id="ARBA00022679"/>
    </source>
</evidence>
<dbReference type="RefSeq" id="WP_128564921.1">
    <property type="nucleotide sequence ID" value="NZ_BPQH01000043.1"/>
</dbReference>
<comment type="caution">
    <text evidence="8">The sequence shown here is derived from an EMBL/GenBank/DDBJ whole genome shotgun (WGS) entry which is preliminary data.</text>
</comment>
<feature type="transmembrane region" description="Helical" evidence="7">
    <location>
        <begin position="305"/>
        <end position="324"/>
    </location>
</feature>
<protein>
    <submittedName>
        <fullName evidence="8">Undecaprenyl-phosphate N-acetylglucosaminyl 1-phosphate transferase</fullName>
    </submittedName>
</protein>
<organism evidence="8 9">
    <name type="scientific">Methylobacterium crusticola</name>
    <dbReference type="NCBI Taxonomy" id="1697972"/>
    <lineage>
        <taxon>Bacteria</taxon>
        <taxon>Pseudomonadati</taxon>
        <taxon>Pseudomonadota</taxon>
        <taxon>Alphaproteobacteria</taxon>
        <taxon>Hyphomicrobiales</taxon>
        <taxon>Methylobacteriaceae</taxon>
        <taxon>Methylobacterium</taxon>
    </lineage>
</organism>
<name>A0ABQ4RB19_9HYPH</name>
<keyword evidence="6 7" id="KW-0472">Membrane</keyword>
<reference evidence="8" key="2">
    <citation type="submission" date="2021-08" db="EMBL/GenBank/DDBJ databases">
        <authorList>
            <person name="Tani A."/>
            <person name="Ola A."/>
            <person name="Ogura Y."/>
            <person name="Katsura K."/>
            <person name="Hayashi T."/>
        </authorList>
    </citation>
    <scope>NUCLEOTIDE SEQUENCE</scope>
    <source>
        <strain evidence="8">KCTC 52305</strain>
    </source>
</reference>
<keyword evidence="2" id="KW-1003">Cell membrane</keyword>
<gene>
    <name evidence="8" type="primary">tagO</name>
    <name evidence="8" type="ORF">OPKNFCMD_6754</name>
</gene>
<evidence type="ECO:0000313" key="9">
    <source>
        <dbReference type="Proteomes" id="UP001055167"/>
    </source>
</evidence>
<evidence type="ECO:0000256" key="2">
    <source>
        <dbReference type="ARBA" id="ARBA00022475"/>
    </source>
</evidence>